<reference evidence="1 2" key="1">
    <citation type="submission" date="2017-06" db="EMBL/GenBank/DDBJ databases">
        <title>Comparative genomic analysis of Ambrosia Fusariam Clade fungi.</title>
        <authorList>
            <person name="Stajich J.E."/>
            <person name="Carrillo J."/>
            <person name="Kijimoto T."/>
            <person name="Eskalen A."/>
            <person name="O'Donnell K."/>
            <person name="Kasson M."/>
        </authorList>
    </citation>
    <scope>NUCLEOTIDE SEQUENCE [LARGE SCALE GENOMIC DNA]</scope>
    <source>
        <strain evidence="1 2">NRRL62606</strain>
    </source>
</reference>
<organism evidence="1 2">
    <name type="scientific">Fusarium floridanum</name>
    <dbReference type="NCBI Taxonomy" id="1325733"/>
    <lineage>
        <taxon>Eukaryota</taxon>
        <taxon>Fungi</taxon>
        <taxon>Dikarya</taxon>
        <taxon>Ascomycota</taxon>
        <taxon>Pezizomycotina</taxon>
        <taxon>Sordariomycetes</taxon>
        <taxon>Hypocreomycetidae</taxon>
        <taxon>Hypocreales</taxon>
        <taxon>Nectriaceae</taxon>
        <taxon>Fusarium</taxon>
        <taxon>Fusarium solani species complex</taxon>
    </lineage>
</organism>
<protein>
    <submittedName>
        <fullName evidence="1">Uncharacterized protein</fullName>
    </submittedName>
</protein>
<feature type="non-terminal residue" evidence="1">
    <location>
        <position position="1"/>
    </location>
</feature>
<comment type="caution">
    <text evidence="1">The sequence shown here is derived from an EMBL/GenBank/DDBJ whole genome shotgun (WGS) entry which is preliminary data.</text>
</comment>
<dbReference type="AlphaFoldDB" id="A0A428PUD3"/>
<proteinExistence type="predicted"/>
<dbReference type="Proteomes" id="UP000287972">
    <property type="component" value="Unassembled WGS sequence"/>
</dbReference>
<evidence type="ECO:0000313" key="2">
    <source>
        <dbReference type="Proteomes" id="UP000287972"/>
    </source>
</evidence>
<keyword evidence="2" id="KW-1185">Reference proteome</keyword>
<accession>A0A428PUD3</accession>
<gene>
    <name evidence="1" type="ORF">CEP51_014360</name>
</gene>
<sequence length="62" mass="6721">TCMKQGCQDPPGFINLSSRYGRRVMEMSRSCKGVLFAEALSILVSFPTGGSRISQEVVAEHG</sequence>
<name>A0A428PUD3_9HYPO</name>
<dbReference type="EMBL" id="NKCL01000664">
    <property type="protein sequence ID" value="RSL56633.1"/>
    <property type="molecule type" value="Genomic_DNA"/>
</dbReference>
<evidence type="ECO:0000313" key="1">
    <source>
        <dbReference type="EMBL" id="RSL56633.1"/>
    </source>
</evidence>